<gene>
    <name evidence="2" type="ORF">ANANG_G00246060</name>
</gene>
<dbReference type="Proteomes" id="UP001044222">
    <property type="component" value="Chromosome 14"/>
</dbReference>
<reference evidence="2" key="1">
    <citation type="submission" date="2021-01" db="EMBL/GenBank/DDBJ databases">
        <title>A chromosome-scale assembly of European eel, Anguilla anguilla.</title>
        <authorList>
            <person name="Henkel C."/>
            <person name="Jong-Raadsen S.A."/>
            <person name="Dufour S."/>
            <person name="Weltzien F.-A."/>
            <person name="Palstra A.P."/>
            <person name="Pelster B."/>
            <person name="Spaink H.P."/>
            <person name="Van Den Thillart G.E."/>
            <person name="Jansen H."/>
            <person name="Zahm M."/>
            <person name="Klopp C."/>
            <person name="Cedric C."/>
            <person name="Louis A."/>
            <person name="Berthelot C."/>
            <person name="Parey E."/>
            <person name="Roest Crollius H."/>
            <person name="Montfort J."/>
            <person name="Robinson-Rechavi M."/>
            <person name="Bucao C."/>
            <person name="Bouchez O."/>
            <person name="Gislard M."/>
            <person name="Lluch J."/>
            <person name="Milhes M."/>
            <person name="Lampietro C."/>
            <person name="Lopez Roques C."/>
            <person name="Donnadieu C."/>
            <person name="Braasch I."/>
            <person name="Desvignes T."/>
            <person name="Postlethwait J."/>
            <person name="Bobe J."/>
            <person name="Guiguen Y."/>
            <person name="Dirks R."/>
        </authorList>
    </citation>
    <scope>NUCLEOTIDE SEQUENCE</scope>
    <source>
        <strain evidence="2">Tag_6206</strain>
        <tissue evidence="2">Liver</tissue>
    </source>
</reference>
<feature type="compositionally biased region" description="Basic and acidic residues" evidence="1">
    <location>
        <begin position="343"/>
        <end position="353"/>
    </location>
</feature>
<evidence type="ECO:0000256" key="1">
    <source>
        <dbReference type="SAM" id="MobiDB-lite"/>
    </source>
</evidence>
<feature type="compositionally biased region" description="Basic and acidic residues" evidence="1">
    <location>
        <begin position="142"/>
        <end position="151"/>
    </location>
</feature>
<dbReference type="AlphaFoldDB" id="A0A9D3LUX2"/>
<keyword evidence="3" id="KW-1185">Reference proteome</keyword>
<feature type="region of interest" description="Disordered" evidence="1">
    <location>
        <begin position="320"/>
        <end position="354"/>
    </location>
</feature>
<dbReference type="EMBL" id="JAFIRN010000014">
    <property type="protein sequence ID" value="KAG5835630.1"/>
    <property type="molecule type" value="Genomic_DNA"/>
</dbReference>
<proteinExistence type="predicted"/>
<name>A0A9D3LUX2_ANGAN</name>
<evidence type="ECO:0000313" key="3">
    <source>
        <dbReference type="Proteomes" id="UP001044222"/>
    </source>
</evidence>
<evidence type="ECO:0000313" key="2">
    <source>
        <dbReference type="EMBL" id="KAG5835630.1"/>
    </source>
</evidence>
<comment type="caution">
    <text evidence="2">The sequence shown here is derived from an EMBL/GenBank/DDBJ whole genome shotgun (WGS) entry which is preliminary data.</text>
</comment>
<sequence length="369" mass="39669">MGTPPPDANDHRSGGPLHDIFLGRTFSAGLADAAGLEQKPHRRAVTDVGASGGIPFTMDDLDHSVYMAEQDWDSFFQESEECNLQQGALAGLDDSGLSDFDEAEFCLSSQEVRASLESGPLGTHRSIDSPSDLEGLPVKPPESTKDLHGPEDVLAAGGSEETVNVFSERTVISGEDEDPAKLSCGDDLCLRSANVSQANSAENLSNQTFPEFLRPPLDLVKGEAQELDSEETLAEDSPTASLSAVESPDCNIQSIMEDESVLPKEPGTCTEDLVSRELDPVLDSTRPVYAISSFWDEMEKLTINDILHLRLVSNARRPSDLPRVQDAAVADASDAADSGYFAHPDDSKPDRWAGDTSLYQISKTSSSKP</sequence>
<feature type="region of interest" description="Disordered" evidence="1">
    <location>
        <begin position="117"/>
        <end position="159"/>
    </location>
</feature>
<feature type="compositionally biased region" description="Low complexity" evidence="1">
    <location>
        <begin position="326"/>
        <end position="338"/>
    </location>
</feature>
<dbReference type="PANTHER" id="PTHR47282">
    <property type="entry name" value="PGC-1 AND ERR-INDUCED REGULATOR IN MUSCLE PROTEIN 1"/>
    <property type="match status" value="1"/>
</dbReference>
<dbReference type="GO" id="GO:0005634">
    <property type="term" value="C:nucleus"/>
    <property type="evidence" value="ECO:0007669"/>
    <property type="project" value="TreeGrafter"/>
</dbReference>
<accession>A0A9D3LUX2</accession>
<organism evidence="2 3">
    <name type="scientific">Anguilla anguilla</name>
    <name type="common">European freshwater eel</name>
    <name type="synonym">Muraena anguilla</name>
    <dbReference type="NCBI Taxonomy" id="7936"/>
    <lineage>
        <taxon>Eukaryota</taxon>
        <taxon>Metazoa</taxon>
        <taxon>Chordata</taxon>
        <taxon>Craniata</taxon>
        <taxon>Vertebrata</taxon>
        <taxon>Euteleostomi</taxon>
        <taxon>Actinopterygii</taxon>
        <taxon>Neopterygii</taxon>
        <taxon>Teleostei</taxon>
        <taxon>Anguilliformes</taxon>
        <taxon>Anguillidae</taxon>
        <taxon>Anguilla</taxon>
    </lineage>
</organism>
<protein>
    <submittedName>
        <fullName evidence="2">Uncharacterized protein</fullName>
    </submittedName>
</protein>
<dbReference type="GO" id="GO:0014850">
    <property type="term" value="P:response to muscle activity"/>
    <property type="evidence" value="ECO:0007669"/>
    <property type="project" value="TreeGrafter"/>
</dbReference>
<dbReference type="GO" id="GO:0005737">
    <property type="term" value="C:cytoplasm"/>
    <property type="evidence" value="ECO:0007669"/>
    <property type="project" value="TreeGrafter"/>
</dbReference>
<dbReference type="GO" id="GO:0006355">
    <property type="term" value="P:regulation of DNA-templated transcription"/>
    <property type="evidence" value="ECO:0007669"/>
    <property type="project" value="InterPro"/>
</dbReference>
<dbReference type="InterPro" id="IPR043442">
    <property type="entry name" value="Perm1"/>
</dbReference>
<dbReference type="PANTHER" id="PTHR47282:SF1">
    <property type="entry name" value="PGC-1 AND ERR-INDUCED REGULATOR IN MUSCLE PROTEIN 1"/>
    <property type="match status" value="1"/>
</dbReference>